<comment type="catalytic activity">
    <reaction evidence="8 9">
        <text>GTP + H2O = GDP + phosphate + H(+)</text>
        <dbReference type="Rhea" id="RHEA:19669"/>
        <dbReference type="ChEBI" id="CHEBI:15377"/>
        <dbReference type="ChEBI" id="CHEBI:15378"/>
        <dbReference type="ChEBI" id="CHEBI:37565"/>
        <dbReference type="ChEBI" id="CHEBI:43474"/>
        <dbReference type="ChEBI" id="CHEBI:58189"/>
        <dbReference type="EC" id="3.6.5.4"/>
    </reaction>
</comment>
<dbReference type="SMART" id="SM00963">
    <property type="entry name" value="SRP54_N"/>
    <property type="match status" value="1"/>
</dbReference>
<comment type="caution">
    <text evidence="11">The sequence shown here is derived from an EMBL/GenBank/DDBJ whole genome shotgun (WGS) entry which is preliminary data.</text>
</comment>
<dbReference type="Pfam" id="PF00448">
    <property type="entry name" value="SRP54"/>
    <property type="match status" value="1"/>
</dbReference>
<evidence type="ECO:0000256" key="8">
    <source>
        <dbReference type="ARBA" id="ARBA00048027"/>
    </source>
</evidence>
<evidence type="ECO:0000256" key="3">
    <source>
        <dbReference type="ARBA" id="ARBA00022801"/>
    </source>
</evidence>
<dbReference type="EC" id="3.6.5.4" evidence="9"/>
<dbReference type="PANTHER" id="PTHR11564">
    <property type="entry name" value="SIGNAL RECOGNITION PARTICLE 54K PROTEIN SRP54"/>
    <property type="match status" value="1"/>
</dbReference>
<dbReference type="FunFam" id="3.40.50.300:FF:000022">
    <property type="entry name" value="Signal recognition particle 54 kDa subunit"/>
    <property type="match status" value="1"/>
</dbReference>
<name>A0A9D2BZS2_9FIRM</name>
<dbReference type="InterPro" id="IPR042101">
    <property type="entry name" value="SRP54_N_sf"/>
</dbReference>
<dbReference type="InterPro" id="IPR036891">
    <property type="entry name" value="Signal_recog_part_SRP54_M_sf"/>
</dbReference>
<evidence type="ECO:0000313" key="12">
    <source>
        <dbReference type="Proteomes" id="UP000823868"/>
    </source>
</evidence>
<dbReference type="NCBIfam" id="TIGR00959">
    <property type="entry name" value="ffh"/>
    <property type="match status" value="1"/>
</dbReference>
<comment type="subcellular location">
    <subcellularLocation>
        <location evidence="9">Cytoplasm</location>
    </subcellularLocation>
    <text evidence="9">The SRP-RNC complex is targeted to the cytoplasmic membrane.</text>
</comment>
<protein>
    <recommendedName>
        <fullName evidence="9">Signal recognition particle protein</fullName>
        <ecNumber evidence="9">3.6.5.4</ecNumber>
    </recommendedName>
    <alternativeName>
        <fullName evidence="9">Fifty-four homolog</fullName>
    </alternativeName>
</protein>
<dbReference type="SMART" id="SM00962">
    <property type="entry name" value="SRP54"/>
    <property type="match status" value="1"/>
</dbReference>
<dbReference type="Proteomes" id="UP000823868">
    <property type="component" value="Unassembled WGS sequence"/>
</dbReference>
<dbReference type="InterPro" id="IPR027417">
    <property type="entry name" value="P-loop_NTPase"/>
</dbReference>
<dbReference type="GO" id="GO:0003924">
    <property type="term" value="F:GTPase activity"/>
    <property type="evidence" value="ECO:0007669"/>
    <property type="project" value="UniProtKB-UniRule"/>
</dbReference>
<keyword evidence="2 9" id="KW-0547">Nucleotide-binding</keyword>
<proteinExistence type="inferred from homology"/>
<evidence type="ECO:0000313" key="11">
    <source>
        <dbReference type="EMBL" id="HIY22143.1"/>
    </source>
</evidence>
<comment type="subunit">
    <text evidence="9">Part of the signal recognition particle protein translocation system, which is composed of SRP and FtsY.</text>
</comment>
<dbReference type="InterPro" id="IPR022941">
    <property type="entry name" value="SRP54"/>
</dbReference>
<dbReference type="InterPro" id="IPR013822">
    <property type="entry name" value="Signal_recog_particl_SRP54_hlx"/>
</dbReference>
<dbReference type="Gene3D" id="1.20.120.140">
    <property type="entry name" value="Signal recognition particle SRP54, nucleotide-binding domain"/>
    <property type="match status" value="1"/>
</dbReference>
<gene>
    <name evidence="9 11" type="primary">ffh</name>
    <name evidence="11" type="ORF">H9841_09640</name>
</gene>
<keyword evidence="5 9" id="KW-0342">GTP-binding</keyword>
<dbReference type="CDD" id="cd18539">
    <property type="entry name" value="SRP_G"/>
    <property type="match status" value="1"/>
</dbReference>
<keyword evidence="9" id="KW-0963">Cytoplasm</keyword>
<organism evidence="11 12">
    <name type="scientific">Candidatus Flavonifractor merdigallinarum</name>
    <dbReference type="NCBI Taxonomy" id="2838589"/>
    <lineage>
        <taxon>Bacteria</taxon>
        <taxon>Bacillati</taxon>
        <taxon>Bacillota</taxon>
        <taxon>Clostridia</taxon>
        <taxon>Eubacteriales</taxon>
        <taxon>Oscillospiraceae</taxon>
        <taxon>Flavonifractor</taxon>
    </lineage>
</organism>
<dbReference type="PROSITE" id="PS00300">
    <property type="entry name" value="SRP54"/>
    <property type="match status" value="1"/>
</dbReference>
<keyword evidence="3 9" id="KW-0378">Hydrolase</keyword>
<dbReference type="InterPro" id="IPR004125">
    <property type="entry name" value="Signal_recog_particle_SRP54_M"/>
</dbReference>
<reference evidence="11" key="2">
    <citation type="submission" date="2021-04" db="EMBL/GenBank/DDBJ databases">
        <authorList>
            <person name="Gilroy R."/>
        </authorList>
    </citation>
    <scope>NUCLEOTIDE SEQUENCE</scope>
    <source>
        <strain evidence="11">ChiBcec16_6824</strain>
    </source>
</reference>
<dbReference type="Gene3D" id="1.10.260.30">
    <property type="entry name" value="Signal recognition particle, SRP54 subunit, M-domain"/>
    <property type="match status" value="1"/>
</dbReference>
<evidence type="ECO:0000256" key="6">
    <source>
        <dbReference type="ARBA" id="ARBA00023135"/>
    </source>
</evidence>
<dbReference type="InterPro" id="IPR004780">
    <property type="entry name" value="SRP"/>
</dbReference>
<comment type="similarity">
    <text evidence="1 9">Belongs to the GTP-binding SRP family. SRP54 subfamily.</text>
</comment>
<feature type="domain" description="SRP54-type proteins GTP-binding" evidence="10">
    <location>
        <begin position="268"/>
        <end position="281"/>
    </location>
</feature>
<comment type="function">
    <text evidence="9">Involved in targeting and insertion of nascent membrane proteins into the cytoplasmic membrane. Binds to the hydrophobic signal sequence of the ribosome-nascent chain (RNC) as it emerges from the ribosomes. The SRP-RNC complex is then targeted to the cytoplasmic membrane where it interacts with the SRP receptor FtsY.</text>
</comment>
<dbReference type="HAMAP" id="MF_00306">
    <property type="entry name" value="SRP54"/>
    <property type="match status" value="1"/>
</dbReference>
<dbReference type="Pfam" id="PF02881">
    <property type="entry name" value="SRP54_N"/>
    <property type="match status" value="1"/>
</dbReference>
<reference evidence="11" key="1">
    <citation type="journal article" date="2021" name="PeerJ">
        <title>Extensive microbial diversity within the chicken gut microbiome revealed by metagenomics and culture.</title>
        <authorList>
            <person name="Gilroy R."/>
            <person name="Ravi A."/>
            <person name="Getino M."/>
            <person name="Pursley I."/>
            <person name="Horton D.L."/>
            <person name="Alikhan N.F."/>
            <person name="Baker D."/>
            <person name="Gharbi K."/>
            <person name="Hall N."/>
            <person name="Watson M."/>
            <person name="Adriaenssens E.M."/>
            <person name="Foster-Nyarko E."/>
            <person name="Jarju S."/>
            <person name="Secka A."/>
            <person name="Antonio M."/>
            <person name="Oren A."/>
            <person name="Chaudhuri R.R."/>
            <person name="La Ragione R."/>
            <person name="Hildebrand F."/>
            <person name="Pallen M.J."/>
        </authorList>
    </citation>
    <scope>NUCLEOTIDE SEQUENCE</scope>
    <source>
        <strain evidence="11">ChiBcec16_6824</strain>
    </source>
</reference>
<dbReference type="GO" id="GO:0048500">
    <property type="term" value="C:signal recognition particle"/>
    <property type="evidence" value="ECO:0007669"/>
    <property type="project" value="UniProtKB-UniRule"/>
</dbReference>
<keyword evidence="7 9" id="KW-0687">Ribonucleoprotein</keyword>
<dbReference type="GO" id="GO:0006614">
    <property type="term" value="P:SRP-dependent cotranslational protein targeting to membrane"/>
    <property type="evidence" value="ECO:0007669"/>
    <property type="project" value="InterPro"/>
</dbReference>
<dbReference type="Gene3D" id="3.40.50.300">
    <property type="entry name" value="P-loop containing nucleotide triphosphate hydrolases"/>
    <property type="match status" value="1"/>
</dbReference>
<dbReference type="GO" id="GO:0008312">
    <property type="term" value="F:7S RNA binding"/>
    <property type="evidence" value="ECO:0007669"/>
    <property type="project" value="InterPro"/>
</dbReference>
<evidence type="ECO:0000256" key="2">
    <source>
        <dbReference type="ARBA" id="ARBA00022741"/>
    </source>
</evidence>
<keyword evidence="6 9" id="KW-0733">Signal recognition particle</keyword>
<dbReference type="AlphaFoldDB" id="A0A9D2BZS2"/>
<sequence>MAFEGLTEKLSATFKRLRGKGRLTENDVKEAMREIRVALLEADVNFKIVKQFVATVTERAVGSDVLESLTPAQMIVKIVNEELTALMGSESAKLAVNPKPPTVVMLVGLNGAGKTTNGAKLAGFLKKQGKRPLLVACDTFRPAAITQLEVVGGQVDVPVFQMGLGDPIDIAKAGVEHARRHGNDLVLIDTAGRLHVDEELMQQLKDMKAAVNPDEILLIVDAMIGQDAVNAAKAFDEALDITGVMLTKLDGDARGGAALSIKAVTGKPIKFVGVGEKLDQVEVFHPDRMASRILGMGDVLSLIEKAQETFDAKKAAELEQKLRKNKFTLSDFYDQLVQVKGMGSLSDIAGMLPGVNSKALEGATVDEKALSRTEAIILSMTPEERENPSILNNSRKKRIAAGSGTQVVDINRLLKQFDLMQQMSRQFSGGNLKRKAGLFSKLKGGMKLPF</sequence>
<dbReference type="SMART" id="SM00382">
    <property type="entry name" value="AAA"/>
    <property type="match status" value="1"/>
</dbReference>
<feature type="binding site" evidence="9">
    <location>
        <begin position="247"/>
        <end position="250"/>
    </location>
    <ligand>
        <name>GTP</name>
        <dbReference type="ChEBI" id="CHEBI:37565"/>
    </ligand>
</feature>
<evidence type="ECO:0000256" key="1">
    <source>
        <dbReference type="ARBA" id="ARBA00005450"/>
    </source>
</evidence>
<dbReference type="PANTHER" id="PTHR11564:SF5">
    <property type="entry name" value="SIGNAL RECOGNITION PARTICLE SUBUNIT SRP54"/>
    <property type="match status" value="1"/>
</dbReference>
<dbReference type="GO" id="GO:0005525">
    <property type="term" value="F:GTP binding"/>
    <property type="evidence" value="ECO:0007669"/>
    <property type="project" value="UniProtKB-UniRule"/>
</dbReference>
<comment type="domain">
    <text evidence="9">Composed of three domains: the N-terminal N domain, which is responsible for interactions with the ribosome, the central G domain, which binds GTP, and the C-terminal M domain, which binds the RNA and the signal sequence of the RNC.</text>
</comment>
<evidence type="ECO:0000256" key="9">
    <source>
        <dbReference type="HAMAP-Rule" id="MF_00306"/>
    </source>
</evidence>
<dbReference type="SUPFAM" id="SSF52540">
    <property type="entry name" value="P-loop containing nucleoside triphosphate hydrolases"/>
    <property type="match status" value="1"/>
</dbReference>
<evidence type="ECO:0000256" key="5">
    <source>
        <dbReference type="ARBA" id="ARBA00023134"/>
    </source>
</evidence>
<dbReference type="EMBL" id="DXDX01000175">
    <property type="protein sequence ID" value="HIY22143.1"/>
    <property type="molecule type" value="Genomic_DNA"/>
</dbReference>
<feature type="binding site" evidence="9">
    <location>
        <begin position="108"/>
        <end position="115"/>
    </location>
    <ligand>
        <name>GTP</name>
        <dbReference type="ChEBI" id="CHEBI:37565"/>
    </ligand>
</feature>
<dbReference type="InterPro" id="IPR003593">
    <property type="entry name" value="AAA+_ATPase"/>
</dbReference>
<keyword evidence="4 9" id="KW-0694">RNA-binding</keyword>
<dbReference type="Pfam" id="PF02978">
    <property type="entry name" value="SRP_SPB"/>
    <property type="match status" value="1"/>
</dbReference>
<evidence type="ECO:0000256" key="4">
    <source>
        <dbReference type="ARBA" id="ARBA00022884"/>
    </source>
</evidence>
<evidence type="ECO:0000256" key="7">
    <source>
        <dbReference type="ARBA" id="ARBA00023274"/>
    </source>
</evidence>
<evidence type="ECO:0000259" key="10">
    <source>
        <dbReference type="PROSITE" id="PS00300"/>
    </source>
</evidence>
<accession>A0A9D2BZS2</accession>
<dbReference type="SUPFAM" id="SSF47446">
    <property type="entry name" value="Signal peptide-binding domain"/>
    <property type="match status" value="1"/>
</dbReference>
<feature type="binding site" evidence="9">
    <location>
        <begin position="189"/>
        <end position="193"/>
    </location>
    <ligand>
        <name>GTP</name>
        <dbReference type="ChEBI" id="CHEBI:37565"/>
    </ligand>
</feature>
<dbReference type="InterPro" id="IPR000897">
    <property type="entry name" value="SRP54_GTPase_dom"/>
</dbReference>